<dbReference type="EMBL" id="ML991778">
    <property type="protein sequence ID" value="KAF2237890.1"/>
    <property type="molecule type" value="Genomic_DNA"/>
</dbReference>
<name>A0A6A6HK96_VIRVR</name>
<organism evidence="1 2">
    <name type="scientific">Viridothelium virens</name>
    <name type="common">Speckled blister lichen</name>
    <name type="synonym">Trypethelium virens</name>
    <dbReference type="NCBI Taxonomy" id="1048519"/>
    <lineage>
        <taxon>Eukaryota</taxon>
        <taxon>Fungi</taxon>
        <taxon>Dikarya</taxon>
        <taxon>Ascomycota</taxon>
        <taxon>Pezizomycotina</taxon>
        <taxon>Dothideomycetes</taxon>
        <taxon>Dothideomycetes incertae sedis</taxon>
        <taxon>Trypetheliales</taxon>
        <taxon>Trypetheliaceae</taxon>
        <taxon>Viridothelium</taxon>
    </lineage>
</organism>
<protein>
    <submittedName>
        <fullName evidence="1">Uncharacterized protein</fullName>
    </submittedName>
</protein>
<proteinExistence type="predicted"/>
<gene>
    <name evidence="1" type="ORF">EV356DRAFT_509807</name>
</gene>
<evidence type="ECO:0000313" key="1">
    <source>
        <dbReference type="EMBL" id="KAF2237890.1"/>
    </source>
</evidence>
<sequence>MMSYIDGIWSEIKALGLIFDKHFDIFRAVLTIFFRTRRTIPSYAEPLDAWHYRIRHLLNVSYVRLLFRPADVRSKKFTDRLDEMVDRLCILWNDWPYGVTVEGRQIYGSYMTLLRSSHQSLALQMGNELKKEHFFRATAKEAEEQVRNSYMNLPKPLVKFDFSEENPAYQSALQSMEPLEPTPFLLTRSEIENILDQTLEAHDWGGWPRAETEQRDD</sequence>
<evidence type="ECO:0000313" key="2">
    <source>
        <dbReference type="Proteomes" id="UP000800092"/>
    </source>
</evidence>
<reference evidence="1" key="1">
    <citation type="journal article" date="2020" name="Stud. Mycol.">
        <title>101 Dothideomycetes genomes: a test case for predicting lifestyles and emergence of pathogens.</title>
        <authorList>
            <person name="Haridas S."/>
            <person name="Albert R."/>
            <person name="Binder M."/>
            <person name="Bloem J."/>
            <person name="Labutti K."/>
            <person name="Salamov A."/>
            <person name="Andreopoulos B."/>
            <person name="Baker S."/>
            <person name="Barry K."/>
            <person name="Bills G."/>
            <person name="Bluhm B."/>
            <person name="Cannon C."/>
            <person name="Castanera R."/>
            <person name="Culley D."/>
            <person name="Daum C."/>
            <person name="Ezra D."/>
            <person name="Gonzalez J."/>
            <person name="Henrissat B."/>
            <person name="Kuo A."/>
            <person name="Liang C."/>
            <person name="Lipzen A."/>
            <person name="Lutzoni F."/>
            <person name="Magnuson J."/>
            <person name="Mondo S."/>
            <person name="Nolan M."/>
            <person name="Ohm R."/>
            <person name="Pangilinan J."/>
            <person name="Park H.-J."/>
            <person name="Ramirez L."/>
            <person name="Alfaro M."/>
            <person name="Sun H."/>
            <person name="Tritt A."/>
            <person name="Yoshinaga Y."/>
            <person name="Zwiers L.-H."/>
            <person name="Turgeon B."/>
            <person name="Goodwin S."/>
            <person name="Spatafora J."/>
            <person name="Crous P."/>
            <person name="Grigoriev I."/>
        </authorList>
    </citation>
    <scope>NUCLEOTIDE SEQUENCE</scope>
    <source>
        <strain evidence="1">Tuck. ex Michener</strain>
    </source>
</reference>
<accession>A0A6A6HK96</accession>
<dbReference type="Proteomes" id="UP000800092">
    <property type="component" value="Unassembled WGS sequence"/>
</dbReference>
<dbReference type="AlphaFoldDB" id="A0A6A6HK96"/>
<keyword evidence="2" id="KW-1185">Reference proteome</keyword>